<evidence type="ECO:0000313" key="1">
    <source>
        <dbReference type="EMBL" id="KAJ0018430.1"/>
    </source>
</evidence>
<keyword evidence="2" id="KW-1185">Reference proteome</keyword>
<reference evidence="2" key="1">
    <citation type="journal article" date="2023" name="G3 (Bethesda)">
        <title>Genome assembly and association tests identify interacting loci associated with vigor, precocity, and sex in interspecific pistachio rootstocks.</title>
        <authorList>
            <person name="Palmer W."/>
            <person name="Jacygrad E."/>
            <person name="Sagayaradj S."/>
            <person name="Cavanaugh K."/>
            <person name="Han R."/>
            <person name="Bertier L."/>
            <person name="Beede B."/>
            <person name="Kafkas S."/>
            <person name="Golino D."/>
            <person name="Preece J."/>
            <person name="Michelmore R."/>
        </authorList>
    </citation>
    <scope>NUCLEOTIDE SEQUENCE [LARGE SCALE GENOMIC DNA]</scope>
</reference>
<comment type="caution">
    <text evidence="1">The sequence shown here is derived from an EMBL/GenBank/DDBJ whole genome shotgun (WGS) entry which is preliminary data.</text>
</comment>
<accession>A0ACC0XJY3</accession>
<proteinExistence type="predicted"/>
<gene>
    <name evidence="1" type="ORF">Pint_12284</name>
</gene>
<dbReference type="Proteomes" id="UP001163603">
    <property type="component" value="Chromosome 12"/>
</dbReference>
<name>A0ACC0XJY3_9ROSI</name>
<organism evidence="1 2">
    <name type="scientific">Pistacia integerrima</name>
    <dbReference type="NCBI Taxonomy" id="434235"/>
    <lineage>
        <taxon>Eukaryota</taxon>
        <taxon>Viridiplantae</taxon>
        <taxon>Streptophyta</taxon>
        <taxon>Embryophyta</taxon>
        <taxon>Tracheophyta</taxon>
        <taxon>Spermatophyta</taxon>
        <taxon>Magnoliopsida</taxon>
        <taxon>eudicotyledons</taxon>
        <taxon>Gunneridae</taxon>
        <taxon>Pentapetalae</taxon>
        <taxon>rosids</taxon>
        <taxon>malvids</taxon>
        <taxon>Sapindales</taxon>
        <taxon>Anacardiaceae</taxon>
        <taxon>Pistacia</taxon>
    </lineage>
</organism>
<sequence length="82" mass="8909">MALHIAATAKHTGFVKKLLEQMKIEDLAIKNNAGNTAFILAAASGEVEIVEAIMKKNEDLAKNLGNNGMLSLHKPGKPWLVW</sequence>
<dbReference type="EMBL" id="CM047747">
    <property type="protein sequence ID" value="KAJ0018430.1"/>
    <property type="molecule type" value="Genomic_DNA"/>
</dbReference>
<protein>
    <submittedName>
        <fullName evidence="1">Uncharacterized protein</fullName>
    </submittedName>
</protein>
<evidence type="ECO:0000313" key="2">
    <source>
        <dbReference type="Proteomes" id="UP001163603"/>
    </source>
</evidence>